<evidence type="ECO:0000313" key="1">
    <source>
        <dbReference type="EMBL" id="CAG8839765.1"/>
    </source>
</evidence>
<dbReference type="EMBL" id="CAJVQA010088167">
    <property type="protein sequence ID" value="CAG8839765.1"/>
    <property type="molecule type" value="Genomic_DNA"/>
</dbReference>
<organism evidence="1 2">
    <name type="scientific">Cetraspora pellucida</name>
    <dbReference type="NCBI Taxonomy" id="1433469"/>
    <lineage>
        <taxon>Eukaryota</taxon>
        <taxon>Fungi</taxon>
        <taxon>Fungi incertae sedis</taxon>
        <taxon>Mucoromycota</taxon>
        <taxon>Glomeromycotina</taxon>
        <taxon>Glomeromycetes</taxon>
        <taxon>Diversisporales</taxon>
        <taxon>Gigasporaceae</taxon>
        <taxon>Cetraspora</taxon>
    </lineage>
</organism>
<protein>
    <submittedName>
        <fullName evidence="1">24887_t:CDS:1</fullName>
    </submittedName>
</protein>
<feature type="non-terminal residue" evidence="1">
    <location>
        <position position="47"/>
    </location>
</feature>
<name>A0A9N9PMA3_9GLOM</name>
<keyword evidence="2" id="KW-1185">Reference proteome</keyword>
<sequence length="47" mass="5628">YGLKNKTFHLACFIASNYWKALGHDQADCIDLLSEFHKYIRYEEPYD</sequence>
<dbReference type="OrthoDB" id="2399552at2759"/>
<gene>
    <name evidence="1" type="ORF">CPELLU_LOCUS21916</name>
</gene>
<feature type="non-terminal residue" evidence="1">
    <location>
        <position position="1"/>
    </location>
</feature>
<evidence type="ECO:0000313" key="2">
    <source>
        <dbReference type="Proteomes" id="UP000789759"/>
    </source>
</evidence>
<dbReference type="Proteomes" id="UP000789759">
    <property type="component" value="Unassembled WGS sequence"/>
</dbReference>
<reference evidence="1" key="1">
    <citation type="submission" date="2021-06" db="EMBL/GenBank/DDBJ databases">
        <authorList>
            <person name="Kallberg Y."/>
            <person name="Tangrot J."/>
            <person name="Rosling A."/>
        </authorList>
    </citation>
    <scope>NUCLEOTIDE SEQUENCE</scope>
    <source>
        <strain evidence="1">FL966</strain>
    </source>
</reference>
<proteinExistence type="predicted"/>
<comment type="caution">
    <text evidence="1">The sequence shown here is derived from an EMBL/GenBank/DDBJ whole genome shotgun (WGS) entry which is preliminary data.</text>
</comment>
<dbReference type="AlphaFoldDB" id="A0A9N9PMA3"/>
<accession>A0A9N9PMA3</accession>